<dbReference type="NCBIfam" id="NF033788">
    <property type="entry name" value="HTH_metalloreg"/>
    <property type="match status" value="1"/>
</dbReference>
<reference evidence="6" key="1">
    <citation type="submission" date="2020-06" db="EMBL/GenBank/DDBJ databases">
        <title>Thalassolituus marinus alknpb1M-1, a hydrocarbon-degrading bacterium isolated from the deep-sea overlying water using an in-situ strategy from the South China Sea basin.</title>
        <authorList>
            <person name="Dong C."/>
            <person name="Chen Y."/>
            <person name="Shao Z."/>
        </authorList>
    </citation>
    <scope>NUCLEOTIDE SEQUENCE [LARGE SCALE GENOMIC DNA]</scope>
    <source>
        <strain evidence="6">alknpb1M-1</strain>
    </source>
</reference>
<evidence type="ECO:0000313" key="5">
    <source>
        <dbReference type="EMBL" id="UXD87556.1"/>
    </source>
</evidence>
<dbReference type="Gene3D" id="1.10.10.10">
    <property type="entry name" value="Winged helix-like DNA-binding domain superfamily/Winged helix DNA-binding domain"/>
    <property type="match status" value="1"/>
</dbReference>
<dbReference type="CDD" id="cd00090">
    <property type="entry name" value="HTH_ARSR"/>
    <property type="match status" value="1"/>
</dbReference>
<dbReference type="SMART" id="SM00418">
    <property type="entry name" value="HTH_ARSR"/>
    <property type="match status" value="1"/>
</dbReference>
<keyword evidence="1" id="KW-0805">Transcription regulation</keyword>
<organism evidence="5 6">
    <name type="scientific">Thalassolituus hydrocarboniclasticus</name>
    <dbReference type="NCBI Taxonomy" id="2742796"/>
    <lineage>
        <taxon>Bacteria</taxon>
        <taxon>Pseudomonadati</taxon>
        <taxon>Pseudomonadota</taxon>
        <taxon>Gammaproteobacteria</taxon>
        <taxon>Oceanospirillales</taxon>
        <taxon>Oceanospirillaceae</taxon>
        <taxon>Thalassolituus</taxon>
    </lineage>
</organism>
<dbReference type="InterPro" id="IPR036390">
    <property type="entry name" value="WH_DNA-bd_sf"/>
</dbReference>
<dbReference type="PANTHER" id="PTHR43132">
    <property type="entry name" value="ARSENICAL RESISTANCE OPERON REPRESSOR ARSR-RELATED"/>
    <property type="match status" value="1"/>
</dbReference>
<protein>
    <submittedName>
        <fullName evidence="5">Winged helix-turn-helix transcriptional regulator</fullName>
    </submittedName>
</protein>
<gene>
    <name evidence="5" type="ORF">HUF19_08955</name>
</gene>
<dbReference type="InterPro" id="IPR051011">
    <property type="entry name" value="Metal_resp_trans_reg"/>
</dbReference>
<sequence length="112" mass="12728">MQEVMSDEMLELIAQRFRLLSDPMRLRILHQLQGGEKSVSELVEATGASQPNVSKHLSTLRTHGLVRRRQEGNMAYFSIGAPFIFDVCNTVCDSMKSEWEQRNSLLGQFNNA</sequence>
<dbReference type="RefSeq" id="WP_145468606.1">
    <property type="nucleotide sequence ID" value="NZ_CP054475.1"/>
</dbReference>
<dbReference type="InterPro" id="IPR001845">
    <property type="entry name" value="HTH_ArsR_DNA-bd_dom"/>
</dbReference>
<keyword evidence="3" id="KW-0804">Transcription</keyword>
<dbReference type="InterPro" id="IPR011991">
    <property type="entry name" value="ArsR-like_HTH"/>
</dbReference>
<dbReference type="PRINTS" id="PR00778">
    <property type="entry name" value="HTHARSR"/>
</dbReference>
<keyword evidence="6" id="KW-1185">Reference proteome</keyword>
<dbReference type="Proteomes" id="UP001065322">
    <property type="component" value="Chromosome"/>
</dbReference>
<dbReference type="EMBL" id="CP054475">
    <property type="protein sequence ID" value="UXD87556.1"/>
    <property type="molecule type" value="Genomic_DNA"/>
</dbReference>
<evidence type="ECO:0000259" key="4">
    <source>
        <dbReference type="PROSITE" id="PS50987"/>
    </source>
</evidence>
<evidence type="ECO:0000313" key="6">
    <source>
        <dbReference type="Proteomes" id="UP001065322"/>
    </source>
</evidence>
<keyword evidence="2" id="KW-0238">DNA-binding</keyword>
<dbReference type="PANTHER" id="PTHR43132:SF9">
    <property type="entry name" value="ARSR FAMILY TRANSCRIPTIONAL REGULATORY PROTEIN"/>
    <property type="match status" value="1"/>
</dbReference>
<dbReference type="Pfam" id="PF01022">
    <property type="entry name" value="HTH_5"/>
    <property type="match status" value="1"/>
</dbReference>
<evidence type="ECO:0000256" key="1">
    <source>
        <dbReference type="ARBA" id="ARBA00023015"/>
    </source>
</evidence>
<dbReference type="PROSITE" id="PS50987">
    <property type="entry name" value="HTH_ARSR_2"/>
    <property type="match status" value="1"/>
</dbReference>
<evidence type="ECO:0000256" key="2">
    <source>
        <dbReference type="ARBA" id="ARBA00023125"/>
    </source>
</evidence>
<dbReference type="InterPro" id="IPR036388">
    <property type="entry name" value="WH-like_DNA-bd_sf"/>
</dbReference>
<proteinExistence type="predicted"/>
<feature type="domain" description="HTH arsR-type" evidence="4">
    <location>
        <begin position="5"/>
        <end position="99"/>
    </location>
</feature>
<name>A0ABY6A9A2_9GAMM</name>
<dbReference type="SUPFAM" id="SSF46785">
    <property type="entry name" value="Winged helix' DNA-binding domain"/>
    <property type="match status" value="1"/>
</dbReference>
<evidence type="ECO:0000256" key="3">
    <source>
        <dbReference type="ARBA" id="ARBA00023163"/>
    </source>
</evidence>
<accession>A0ABY6A9A2</accession>